<evidence type="ECO:0000256" key="9">
    <source>
        <dbReference type="ARBA" id="ARBA00023170"/>
    </source>
</evidence>
<dbReference type="FunFam" id="1.10.1220.70:FF:000001">
    <property type="entry name" value="Olfactory receptor"/>
    <property type="match status" value="2"/>
</dbReference>
<evidence type="ECO:0000256" key="4">
    <source>
        <dbReference type="ARBA" id="ARBA00022692"/>
    </source>
</evidence>
<proteinExistence type="inferred from homology"/>
<dbReference type="KEGG" id="asn:106723152"/>
<gene>
    <name evidence="15" type="primary">LOC106723152</name>
</gene>
<dbReference type="GO" id="GO:0004984">
    <property type="term" value="F:olfactory receptor activity"/>
    <property type="evidence" value="ECO:0007669"/>
    <property type="project" value="InterPro"/>
</dbReference>
<dbReference type="InterPro" id="IPR050516">
    <property type="entry name" value="Olfactory_GPCR"/>
</dbReference>
<comment type="similarity">
    <text evidence="2 11">Belongs to the G-protein coupled receptor 1 family.</text>
</comment>
<dbReference type="PRINTS" id="PR00245">
    <property type="entry name" value="OLFACTORYR"/>
</dbReference>
<dbReference type="GO" id="GO:0004930">
    <property type="term" value="F:G protein-coupled receptor activity"/>
    <property type="evidence" value="ECO:0007669"/>
    <property type="project" value="UniProtKB-KW"/>
</dbReference>
<evidence type="ECO:0000259" key="13">
    <source>
        <dbReference type="PROSITE" id="PS50262"/>
    </source>
</evidence>
<feature type="transmembrane region" description="Helical" evidence="12">
    <location>
        <begin position="163"/>
        <end position="190"/>
    </location>
</feature>
<comment type="subcellular location">
    <subcellularLocation>
        <location evidence="1 12">Cell membrane</location>
        <topology evidence="1 12">Multi-pass membrane protein</topology>
    </subcellularLocation>
</comment>
<evidence type="ECO:0000256" key="11">
    <source>
        <dbReference type="RuleBase" id="RU000688"/>
    </source>
</evidence>
<evidence type="ECO:0000256" key="8">
    <source>
        <dbReference type="ARBA" id="ARBA00023136"/>
    </source>
</evidence>
<evidence type="ECO:0000256" key="3">
    <source>
        <dbReference type="ARBA" id="ARBA00022475"/>
    </source>
</evidence>
<feature type="domain" description="G-protein coupled receptors family 1 profile" evidence="13">
    <location>
        <begin position="180"/>
        <end position="210"/>
    </location>
</feature>
<feature type="transmembrane region" description="Helical" evidence="12">
    <location>
        <begin position="197"/>
        <end position="217"/>
    </location>
</feature>
<keyword evidence="6 12" id="KW-1133">Transmembrane helix</keyword>
<keyword evidence="7 11" id="KW-0297">G-protein coupled receptor</keyword>
<evidence type="ECO:0000256" key="5">
    <source>
        <dbReference type="ARBA" id="ARBA00022725"/>
    </source>
</evidence>
<dbReference type="PROSITE" id="PS00237">
    <property type="entry name" value="G_PROTEIN_RECEP_F1_1"/>
    <property type="match status" value="1"/>
</dbReference>
<feature type="domain" description="G-protein coupled receptors family 1 profile" evidence="13">
    <location>
        <begin position="39"/>
        <end position="130"/>
    </location>
</feature>
<protein>
    <recommendedName>
        <fullName evidence="12">Olfactory receptor</fullName>
    </recommendedName>
</protein>
<feature type="transmembrane region" description="Helical" evidence="12">
    <location>
        <begin position="56"/>
        <end position="76"/>
    </location>
</feature>
<dbReference type="InParanoid" id="A0A1U8DMI3"/>
<feature type="transmembrane region" description="Helical" evidence="12">
    <location>
        <begin position="96"/>
        <end position="118"/>
    </location>
</feature>
<dbReference type="GO" id="GO:0005886">
    <property type="term" value="C:plasma membrane"/>
    <property type="evidence" value="ECO:0007669"/>
    <property type="project" value="UniProtKB-SubCell"/>
</dbReference>
<name>A0A1U8DMI3_ALLSI</name>
<dbReference type="PANTHER" id="PTHR26452">
    <property type="entry name" value="OLFACTORY RECEPTOR"/>
    <property type="match status" value="1"/>
</dbReference>
<dbReference type="InterPro" id="IPR000725">
    <property type="entry name" value="Olfact_rcpt"/>
</dbReference>
<evidence type="ECO:0000313" key="14">
    <source>
        <dbReference type="Proteomes" id="UP000189705"/>
    </source>
</evidence>
<dbReference type="PRINTS" id="PR00237">
    <property type="entry name" value="GPCRRHODOPSN"/>
</dbReference>
<keyword evidence="4 11" id="KW-0812">Transmembrane</keyword>
<dbReference type="InterPro" id="IPR017452">
    <property type="entry name" value="GPCR_Rhodpsn_7TM"/>
</dbReference>
<keyword evidence="14" id="KW-1185">Reference proteome</keyword>
<evidence type="ECO:0000256" key="6">
    <source>
        <dbReference type="ARBA" id="ARBA00022989"/>
    </source>
</evidence>
<dbReference type="SUPFAM" id="SSF81321">
    <property type="entry name" value="Family A G protein-coupled receptor-like"/>
    <property type="match status" value="4"/>
</dbReference>
<dbReference type="PROSITE" id="PS50262">
    <property type="entry name" value="G_PROTEIN_RECEP_F1_2"/>
    <property type="match status" value="2"/>
</dbReference>
<dbReference type="RefSeq" id="XP_014382432.2">
    <property type="nucleotide sequence ID" value="XM_014526946.2"/>
</dbReference>
<sequence length="331" mass="36469">MSNCTTVTEFLLLGFSDALELQILHLASFLILYLAALIGNLLVIVLIAFDSHLHTPMYFFLLNLSILDIGSISVTVPKSMANSILNTRLISYSGCVTQVFFVVFFIAADIAILTFMAYDRYIAICKPLHYATASQKALWMMTSNCTAVTEFLLLGFSDALGLHILHLATFLTIYLAALIGNLLVITVIAVDSHLHTPMYFFFLNLSILDIGSISVIVPKSMANSILNTSTDVIAYVKPTPGSPSALDLMVSVLYSVIPPMMNPVIYSMRNKDIKASLWNCTDVIAYVKPTPGSPSALDLMVSVLYSVIPPMMNPVIYSMRNKDIKASLWNW</sequence>
<evidence type="ECO:0000313" key="15">
    <source>
        <dbReference type="RefSeq" id="XP_014382432.2"/>
    </source>
</evidence>
<dbReference type="Proteomes" id="UP000189705">
    <property type="component" value="Unplaced"/>
</dbReference>
<organism evidence="14 15">
    <name type="scientific">Alligator sinensis</name>
    <name type="common">Chinese alligator</name>
    <dbReference type="NCBI Taxonomy" id="38654"/>
    <lineage>
        <taxon>Eukaryota</taxon>
        <taxon>Metazoa</taxon>
        <taxon>Chordata</taxon>
        <taxon>Craniata</taxon>
        <taxon>Vertebrata</taxon>
        <taxon>Euteleostomi</taxon>
        <taxon>Archelosauria</taxon>
        <taxon>Archosauria</taxon>
        <taxon>Crocodylia</taxon>
        <taxon>Alligatoridae</taxon>
        <taxon>Alligatorinae</taxon>
        <taxon>Alligator</taxon>
    </lineage>
</organism>
<dbReference type="Gene3D" id="1.10.1220.70">
    <property type="match status" value="2"/>
</dbReference>
<dbReference type="AlphaFoldDB" id="A0A1U8DMI3"/>
<keyword evidence="10 11" id="KW-0807">Transducer</keyword>
<keyword evidence="9 11" id="KW-0675">Receptor</keyword>
<dbReference type="GeneID" id="106723152"/>
<dbReference type="InterPro" id="IPR000276">
    <property type="entry name" value="GPCR_Rhodpsn"/>
</dbReference>
<evidence type="ECO:0000256" key="2">
    <source>
        <dbReference type="ARBA" id="ARBA00010663"/>
    </source>
</evidence>
<feature type="transmembrane region" description="Helical" evidence="12">
    <location>
        <begin position="248"/>
        <end position="266"/>
    </location>
</feature>
<evidence type="ECO:0000256" key="12">
    <source>
        <dbReference type="RuleBase" id="RU363047"/>
    </source>
</evidence>
<evidence type="ECO:0000256" key="10">
    <source>
        <dbReference type="ARBA" id="ARBA00023224"/>
    </source>
</evidence>
<dbReference type="Pfam" id="PF00001">
    <property type="entry name" value="7tm_1"/>
    <property type="match status" value="2"/>
</dbReference>
<keyword evidence="12" id="KW-0716">Sensory transduction</keyword>
<keyword evidence="5 12" id="KW-0552">Olfaction</keyword>
<reference evidence="15" key="1">
    <citation type="submission" date="2025-08" db="UniProtKB">
        <authorList>
            <consortium name="RefSeq"/>
        </authorList>
    </citation>
    <scope>IDENTIFICATION</scope>
</reference>
<feature type="transmembrane region" description="Helical" evidence="12">
    <location>
        <begin position="23"/>
        <end position="49"/>
    </location>
</feature>
<evidence type="ECO:0000256" key="7">
    <source>
        <dbReference type="ARBA" id="ARBA00023040"/>
    </source>
</evidence>
<keyword evidence="8 12" id="KW-0472">Membrane</keyword>
<keyword evidence="3 12" id="KW-1003">Cell membrane</keyword>
<evidence type="ECO:0000256" key="1">
    <source>
        <dbReference type="ARBA" id="ARBA00004651"/>
    </source>
</evidence>
<dbReference type="Gene3D" id="1.20.1070.10">
    <property type="entry name" value="Rhodopsin 7-helix transmembrane proteins"/>
    <property type="match status" value="2"/>
</dbReference>
<accession>A0A1U8DMI3</accession>